<dbReference type="SUPFAM" id="SSF46894">
    <property type="entry name" value="C-terminal effector domain of the bipartite response regulators"/>
    <property type="match status" value="1"/>
</dbReference>
<dbReference type="PRINTS" id="PR00038">
    <property type="entry name" value="HTHLUXR"/>
</dbReference>
<evidence type="ECO:0000256" key="3">
    <source>
        <dbReference type="ARBA" id="ARBA00023163"/>
    </source>
</evidence>
<accession>A0A6C0RF84</accession>
<dbReference type="PANTHER" id="PTHR43214:SF41">
    <property type="entry name" value="NITRATE_NITRITE RESPONSE REGULATOR PROTEIN NARP"/>
    <property type="match status" value="1"/>
</dbReference>
<dbReference type="PROSITE" id="PS50043">
    <property type="entry name" value="HTH_LUXR_2"/>
    <property type="match status" value="1"/>
</dbReference>
<dbReference type="KEGG" id="drc:G0Q07_10895"/>
<dbReference type="InterPro" id="IPR036388">
    <property type="entry name" value="WH-like_DNA-bd_sf"/>
</dbReference>
<sequence>MFEDNDICREALKLLFNEASGFQIVASYSFFDELKTADELNDAKLFLLSYSLPFEVLISVAELLKKRYADIPAILINVRKADNVVLQCIMNGIKSIIWKSDSTGELLFVCHKLLNGERYLRINESELYAGNFKNESEYLDKISARELTVLKLFALGHSYKLIGEKLNISPRTVESHKNNIQAKPELSSLKELIGYVIKNNIVELPVFSPPYYKKLLGNLKSITRLSIQ</sequence>
<organism evidence="7 8">
    <name type="scientific">Draconibacterium halophilum</name>
    <dbReference type="NCBI Taxonomy" id="2706887"/>
    <lineage>
        <taxon>Bacteria</taxon>
        <taxon>Pseudomonadati</taxon>
        <taxon>Bacteroidota</taxon>
        <taxon>Bacteroidia</taxon>
        <taxon>Marinilabiliales</taxon>
        <taxon>Prolixibacteraceae</taxon>
        <taxon>Draconibacterium</taxon>
    </lineage>
</organism>
<dbReference type="EMBL" id="CP048409">
    <property type="protein sequence ID" value="QIA08193.1"/>
    <property type="molecule type" value="Genomic_DNA"/>
</dbReference>
<reference evidence="7 8" key="1">
    <citation type="submission" date="2020-02" db="EMBL/GenBank/DDBJ databases">
        <title>Genome sequencing for Draconibacterium sp. strain M1.</title>
        <authorList>
            <person name="Park S.-J."/>
        </authorList>
    </citation>
    <scope>NUCLEOTIDE SEQUENCE [LARGE SCALE GENOMIC DNA]</scope>
    <source>
        <strain evidence="7 8">M1</strain>
    </source>
</reference>
<dbReference type="PROSITE" id="PS50110">
    <property type="entry name" value="RESPONSE_REGULATORY"/>
    <property type="match status" value="1"/>
</dbReference>
<dbReference type="InterPro" id="IPR000792">
    <property type="entry name" value="Tscrpt_reg_LuxR_C"/>
</dbReference>
<dbReference type="InterPro" id="IPR039420">
    <property type="entry name" value="WalR-like"/>
</dbReference>
<dbReference type="InterPro" id="IPR001789">
    <property type="entry name" value="Sig_transdc_resp-reg_receiver"/>
</dbReference>
<evidence type="ECO:0000313" key="8">
    <source>
        <dbReference type="Proteomes" id="UP000474630"/>
    </source>
</evidence>
<dbReference type="InterPro" id="IPR016032">
    <property type="entry name" value="Sig_transdc_resp-reg_C-effctor"/>
</dbReference>
<dbReference type="PROSITE" id="PS00622">
    <property type="entry name" value="HTH_LUXR_1"/>
    <property type="match status" value="1"/>
</dbReference>
<dbReference type="Pfam" id="PF00196">
    <property type="entry name" value="GerE"/>
    <property type="match status" value="1"/>
</dbReference>
<dbReference type="GO" id="GO:0006355">
    <property type="term" value="P:regulation of DNA-templated transcription"/>
    <property type="evidence" value="ECO:0007669"/>
    <property type="project" value="InterPro"/>
</dbReference>
<dbReference type="AlphaFoldDB" id="A0A6C0RF84"/>
<feature type="domain" description="HTH luxR-type" evidence="5">
    <location>
        <begin position="135"/>
        <end position="200"/>
    </location>
</feature>
<evidence type="ECO:0000256" key="4">
    <source>
        <dbReference type="PROSITE-ProRule" id="PRU00169"/>
    </source>
</evidence>
<keyword evidence="2" id="KW-0238">DNA-binding</keyword>
<evidence type="ECO:0000256" key="2">
    <source>
        <dbReference type="ARBA" id="ARBA00023125"/>
    </source>
</evidence>
<gene>
    <name evidence="7" type="ORF">G0Q07_10895</name>
</gene>
<keyword evidence="8" id="KW-1185">Reference proteome</keyword>
<proteinExistence type="predicted"/>
<dbReference type="CDD" id="cd06170">
    <property type="entry name" value="LuxR_C_like"/>
    <property type="match status" value="1"/>
</dbReference>
<dbReference type="Gene3D" id="3.40.50.2300">
    <property type="match status" value="1"/>
</dbReference>
<dbReference type="Proteomes" id="UP000474630">
    <property type="component" value="Chromosome"/>
</dbReference>
<evidence type="ECO:0000256" key="1">
    <source>
        <dbReference type="ARBA" id="ARBA00023015"/>
    </source>
</evidence>
<dbReference type="GO" id="GO:0000160">
    <property type="term" value="P:phosphorelay signal transduction system"/>
    <property type="evidence" value="ECO:0007669"/>
    <property type="project" value="InterPro"/>
</dbReference>
<keyword evidence="1" id="KW-0805">Transcription regulation</keyword>
<dbReference type="Gene3D" id="1.10.10.10">
    <property type="entry name" value="Winged helix-like DNA-binding domain superfamily/Winged helix DNA-binding domain"/>
    <property type="match status" value="1"/>
</dbReference>
<evidence type="ECO:0000259" key="6">
    <source>
        <dbReference type="PROSITE" id="PS50110"/>
    </source>
</evidence>
<feature type="domain" description="Response regulatory" evidence="6">
    <location>
        <begin position="1"/>
        <end position="114"/>
    </location>
</feature>
<dbReference type="SUPFAM" id="SSF52172">
    <property type="entry name" value="CheY-like"/>
    <property type="match status" value="1"/>
</dbReference>
<dbReference type="PANTHER" id="PTHR43214">
    <property type="entry name" value="TWO-COMPONENT RESPONSE REGULATOR"/>
    <property type="match status" value="1"/>
</dbReference>
<dbReference type="RefSeq" id="WP_163346114.1">
    <property type="nucleotide sequence ID" value="NZ_CP048409.1"/>
</dbReference>
<evidence type="ECO:0000313" key="7">
    <source>
        <dbReference type="EMBL" id="QIA08193.1"/>
    </source>
</evidence>
<dbReference type="InterPro" id="IPR011006">
    <property type="entry name" value="CheY-like_superfamily"/>
</dbReference>
<dbReference type="SMART" id="SM00421">
    <property type="entry name" value="HTH_LUXR"/>
    <property type="match status" value="1"/>
</dbReference>
<protein>
    <submittedName>
        <fullName evidence="7">Response regulator transcription factor</fullName>
    </submittedName>
</protein>
<evidence type="ECO:0000259" key="5">
    <source>
        <dbReference type="PROSITE" id="PS50043"/>
    </source>
</evidence>
<comment type="caution">
    <text evidence="4">Lacks conserved residue(s) required for the propagation of feature annotation.</text>
</comment>
<name>A0A6C0RF84_9BACT</name>
<keyword evidence="3" id="KW-0804">Transcription</keyword>
<dbReference type="GO" id="GO:0003677">
    <property type="term" value="F:DNA binding"/>
    <property type="evidence" value="ECO:0007669"/>
    <property type="project" value="UniProtKB-KW"/>
</dbReference>